<reference evidence="8" key="1">
    <citation type="submission" date="2022-06" db="EMBL/GenBank/DDBJ databases">
        <title>Physiological and biochemical characterization and genomic elucidation of a strain of the genus Ensifer adhaerens M8 that combines arsenic oxidation and chromium reduction.</title>
        <authorList>
            <person name="Li X."/>
            <person name="Yu c."/>
        </authorList>
    </citation>
    <scope>NUCLEOTIDE SEQUENCE</scope>
    <source>
        <strain evidence="8">M8</strain>
        <plasmid evidence="8">pA</plasmid>
    </source>
</reference>
<evidence type="ECO:0000256" key="3">
    <source>
        <dbReference type="ARBA" id="ARBA00022793"/>
    </source>
</evidence>
<dbReference type="InterPro" id="IPR015421">
    <property type="entry name" value="PyrdxlP-dep_Trfase_major"/>
</dbReference>
<dbReference type="GO" id="GO:0006520">
    <property type="term" value="P:amino acid metabolic process"/>
    <property type="evidence" value="ECO:0007669"/>
    <property type="project" value="InterPro"/>
</dbReference>
<evidence type="ECO:0000256" key="4">
    <source>
        <dbReference type="ARBA" id="ARBA00022898"/>
    </source>
</evidence>
<geneLocation type="plasmid" evidence="8 9">
    <name>pA</name>
</geneLocation>
<dbReference type="PRINTS" id="PR00800">
    <property type="entry name" value="YHDCRBOXLASE"/>
</dbReference>
<dbReference type="PANTHER" id="PTHR11999">
    <property type="entry name" value="GROUP II PYRIDOXAL-5-PHOSPHATE DECARBOXYLASE"/>
    <property type="match status" value="1"/>
</dbReference>
<evidence type="ECO:0000256" key="5">
    <source>
        <dbReference type="ARBA" id="ARBA00023239"/>
    </source>
</evidence>
<evidence type="ECO:0000256" key="1">
    <source>
        <dbReference type="ARBA" id="ARBA00001933"/>
    </source>
</evidence>
<feature type="modified residue" description="N6-(pyridoxal phosphate)lysine" evidence="6">
    <location>
        <position position="295"/>
    </location>
</feature>
<sequence length="478" mass="52899">MDEKSFTEWSLKAAKWGADYRASLRDRPVRAQTAPGAIAAQIPAQPPRTGEDMQAIFEDFEKIILPGMTHWQHPRFFAYFPANAAPVSVVAEYLVTAMAAQCMLWQTSPAATELETKVIDWLRQAIGLPEGFSGVIQDSASSATLSAVLVMREKALGWNGNKKGLASQQQLRIYSSDQVHTSIDRAIWVSGIGEENLVRIPANGPRRAMDCQALEAAILRDKAAGLVPAGVIACTGGTSTGACDDIAEVVRVAHAHGLYVHVDAAWAGAAMICEEFRELWAGVENADSVVFNPHKWLGAQFDCSAHFIRSPDDLVKTLAIQPEYLKTHGRDGIINYSEWTIPLGRRFRALKLWFLLRFHGLEGLQTMIRNHVRWSRQLAERLAEHRDFEIVTAPMLSLFSFRHLSEGDPDAHTIALVNAINDDGRIYLTQTRVDGRVAIRFQAGQFDMTQEDAETAFEVIVEVAAALDGQHEKTKASR</sequence>
<dbReference type="InterPro" id="IPR010977">
    <property type="entry name" value="Aromatic_deC"/>
</dbReference>
<evidence type="ECO:0000313" key="8">
    <source>
        <dbReference type="EMBL" id="USJ26119.1"/>
    </source>
</evidence>
<dbReference type="GO" id="GO:0016831">
    <property type="term" value="F:carboxy-lyase activity"/>
    <property type="evidence" value="ECO:0007669"/>
    <property type="project" value="UniProtKB-KW"/>
</dbReference>
<dbReference type="Gene3D" id="1.20.1340.10">
    <property type="entry name" value="dopa decarboxylase, N-terminal domain"/>
    <property type="match status" value="1"/>
</dbReference>
<dbReference type="Gene3D" id="3.90.1150.10">
    <property type="entry name" value="Aspartate Aminotransferase, domain 1"/>
    <property type="match status" value="1"/>
</dbReference>
<dbReference type="GO" id="GO:0030170">
    <property type="term" value="F:pyridoxal phosphate binding"/>
    <property type="evidence" value="ECO:0007669"/>
    <property type="project" value="InterPro"/>
</dbReference>
<dbReference type="PANTHER" id="PTHR11999:SF70">
    <property type="entry name" value="MIP05841P"/>
    <property type="match status" value="1"/>
</dbReference>
<accession>A0A9Q8YEB6</accession>
<organism evidence="8 9">
    <name type="scientific">Ensifer adhaerens</name>
    <name type="common">Sinorhizobium morelense</name>
    <dbReference type="NCBI Taxonomy" id="106592"/>
    <lineage>
        <taxon>Bacteria</taxon>
        <taxon>Pseudomonadati</taxon>
        <taxon>Pseudomonadota</taxon>
        <taxon>Alphaproteobacteria</taxon>
        <taxon>Hyphomicrobiales</taxon>
        <taxon>Rhizobiaceae</taxon>
        <taxon>Sinorhizobium/Ensifer group</taxon>
        <taxon>Ensifer</taxon>
    </lineage>
</organism>
<keyword evidence="3" id="KW-0210">Decarboxylase</keyword>
<name>A0A9Q8YEB6_ENSAD</name>
<dbReference type="RefSeq" id="WP_252160734.1">
    <property type="nucleotide sequence ID" value="NZ_CP098808.1"/>
</dbReference>
<evidence type="ECO:0000256" key="2">
    <source>
        <dbReference type="ARBA" id="ARBA00009533"/>
    </source>
</evidence>
<evidence type="ECO:0000313" key="9">
    <source>
        <dbReference type="Proteomes" id="UP001055460"/>
    </source>
</evidence>
<dbReference type="Pfam" id="PF00282">
    <property type="entry name" value="Pyridoxal_deC"/>
    <property type="match status" value="1"/>
</dbReference>
<comment type="cofactor">
    <cofactor evidence="1 6 7">
        <name>pyridoxal 5'-phosphate</name>
        <dbReference type="ChEBI" id="CHEBI:597326"/>
    </cofactor>
</comment>
<keyword evidence="8" id="KW-0614">Plasmid</keyword>
<dbReference type="InterPro" id="IPR015422">
    <property type="entry name" value="PyrdxlP-dep_Trfase_small"/>
</dbReference>
<evidence type="ECO:0000256" key="6">
    <source>
        <dbReference type="PIRSR" id="PIRSR602129-50"/>
    </source>
</evidence>
<evidence type="ECO:0000256" key="7">
    <source>
        <dbReference type="RuleBase" id="RU000382"/>
    </source>
</evidence>
<comment type="similarity">
    <text evidence="2 7">Belongs to the group II decarboxylase family.</text>
</comment>
<dbReference type="GO" id="GO:0005737">
    <property type="term" value="C:cytoplasm"/>
    <property type="evidence" value="ECO:0007669"/>
    <property type="project" value="TreeGrafter"/>
</dbReference>
<proteinExistence type="inferred from homology"/>
<dbReference type="AlphaFoldDB" id="A0A9Q8YEB6"/>
<dbReference type="InterPro" id="IPR002129">
    <property type="entry name" value="PyrdxlP-dep_de-COase"/>
</dbReference>
<dbReference type="Proteomes" id="UP001055460">
    <property type="component" value="Plasmid pA"/>
</dbReference>
<dbReference type="SUPFAM" id="SSF53383">
    <property type="entry name" value="PLP-dependent transferases"/>
    <property type="match status" value="1"/>
</dbReference>
<dbReference type="Gene3D" id="3.40.640.10">
    <property type="entry name" value="Type I PLP-dependent aspartate aminotransferase-like (Major domain)"/>
    <property type="match status" value="1"/>
</dbReference>
<dbReference type="EMBL" id="CP098808">
    <property type="protein sequence ID" value="USJ26119.1"/>
    <property type="molecule type" value="Genomic_DNA"/>
</dbReference>
<dbReference type="InterPro" id="IPR015424">
    <property type="entry name" value="PyrdxlP-dep_Trfase"/>
</dbReference>
<protein>
    <submittedName>
        <fullName evidence="8">Pyridoxal-dependent decarboxylase</fullName>
    </submittedName>
</protein>
<gene>
    <name evidence="8" type="ORF">NE863_27105</name>
</gene>
<keyword evidence="5 7" id="KW-0456">Lyase</keyword>
<dbReference type="GO" id="GO:0019752">
    <property type="term" value="P:carboxylic acid metabolic process"/>
    <property type="evidence" value="ECO:0007669"/>
    <property type="project" value="InterPro"/>
</dbReference>
<keyword evidence="4 6" id="KW-0663">Pyridoxal phosphate</keyword>